<dbReference type="Proteomes" id="UP000663855">
    <property type="component" value="Unassembled WGS sequence"/>
</dbReference>
<dbReference type="AlphaFoldDB" id="A0A815NQ70"/>
<evidence type="ECO:0000313" key="7">
    <source>
        <dbReference type="EMBL" id="CAF4474710.1"/>
    </source>
</evidence>
<keyword evidence="3" id="KW-0645">Protease</keyword>
<dbReference type="GO" id="GO:0005829">
    <property type="term" value="C:cytosol"/>
    <property type="evidence" value="ECO:0007669"/>
    <property type="project" value="TreeGrafter"/>
</dbReference>
<dbReference type="InterPro" id="IPR003323">
    <property type="entry name" value="OTU_dom"/>
</dbReference>
<feature type="region of interest" description="Disordered" evidence="4">
    <location>
        <begin position="233"/>
        <end position="254"/>
    </location>
</feature>
<evidence type="ECO:0000313" key="6">
    <source>
        <dbReference type="EMBL" id="CAF1442817.1"/>
    </source>
</evidence>
<evidence type="ECO:0000259" key="5">
    <source>
        <dbReference type="Pfam" id="PF02338"/>
    </source>
</evidence>
<dbReference type="PANTHER" id="PTHR13312:SF0">
    <property type="entry name" value="UBIQUITIN THIOESTERASE OTU1"/>
    <property type="match status" value="1"/>
</dbReference>
<sequence length="254" mass="28894">MSCERNEGLCMLIADWIRNNRELRVEALRSGTEYRTINEFCLAIEKGILWGGPPELLALSEIFEIVICLIYVTKSQGGISIWPILYGENNLLATTYVCILYDGKHYDPLYVINTENVSDEETVFERNNKTVKELLKNFIQEEFEYDNNINFGVWTATVVEEVSSSEMNGMDSQEFQNISSSVVQDVSIKRKADDCSDTNAMTIEKLLQTNMFDNKSDDELLEQTSTNECSLISIDANQTQEKKSNMSPNGLNDQ</sequence>
<dbReference type="GO" id="GO:0016579">
    <property type="term" value="P:protein deubiquitination"/>
    <property type="evidence" value="ECO:0007669"/>
    <property type="project" value="TreeGrafter"/>
</dbReference>
<dbReference type="SUPFAM" id="SSF54001">
    <property type="entry name" value="Cysteine proteinases"/>
    <property type="match status" value="1"/>
</dbReference>
<evidence type="ECO:0000256" key="2">
    <source>
        <dbReference type="ARBA" id="ARBA00022801"/>
    </source>
</evidence>
<comment type="caution">
    <text evidence="6">The sequence shown here is derived from an EMBL/GenBank/DDBJ whole genome shotgun (WGS) entry which is preliminary data.</text>
</comment>
<dbReference type="GO" id="GO:0004843">
    <property type="term" value="F:cysteine-type deubiquitinase activity"/>
    <property type="evidence" value="ECO:0007669"/>
    <property type="project" value="UniProtKB-UniRule"/>
</dbReference>
<comment type="function">
    <text evidence="3">Hydrolase that can remove conjugated ubiquitin from proteins and may therefore play an important regulatory role at the level of protein turnover by preventing degradation.</text>
</comment>
<evidence type="ECO:0000313" key="8">
    <source>
        <dbReference type="Proteomes" id="UP000663855"/>
    </source>
</evidence>
<evidence type="ECO:0000256" key="4">
    <source>
        <dbReference type="SAM" id="MobiDB-lite"/>
    </source>
</evidence>
<dbReference type="GO" id="GO:0005634">
    <property type="term" value="C:nucleus"/>
    <property type="evidence" value="ECO:0007669"/>
    <property type="project" value="TreeGrafter"/>
</dbReference>
<dbReference type="Pfam" id="PF02338">
    <property type="entry name" value="OTU"/>
    <property type="match status" value="1"/>
</dbReference>
<evidence type="ECO:0000256" key="1">
    <source>
        <dbReference type="ARBA" id="ARBA00000707"/>
    </source>
</evidence>
<reference evidence="6" key="1">
    <citation type="submission" date="2021-02" db="EMBL/GenBank/DDBJ databases">
        <authorList>
            <person name="Nowell W R."/>
        </authorList>
    </citation>
    <scope>NUCLEOTIDE SEQUENCE</scope>
</reference>
<organism evidence="6 8">
    <name type="scientific">Rotaria magnacalcarata</name>
    <dbReference type="NCBI Taxonomy" id="392030"/>
    <lineage>
        <taxon>Eukaryota</taxon>
        <taxon>Metazoa</taxon>
        <taxon>Spiralia</taxon>
        <taxon>Gnathifera</taxon>
        <taxon>Rotifera</taxon>
        <taxon>Eurotatoria</taxon>
        <taxon>Bdelloidea</taxon>
        <taxon>Philodinida</taxon>
        <taxon>Philodinidae</taxon>
        <taxon>Rotaria</taxon>
    </lineage>
</organism>
<keyword evidence="2 3" id="KW-0378">Hydrolase</keyword>
<evidence type="ECO:0000256" key="3">
    <source>
        <dbReference type="RuleBase" id="RU367104"/>
    </source>
</evidence>
<dbReference type="EMBL" id="CAJOBH010071655">
    <property type="protein sequence ID" value="CAF4474710.1"/>
    <property type="molecule type" value="Genomic_DNA"/>
</dbReference>
<accession>A0A815NQ70</accession>
<keyword evidence="3" id="KW-0833">Ubl conjugation pathway</keyword>
<gene>
    <name evidence="7" type="ORF">BYL167_LOCUS34835</name>
    <name evidence="6" type="ORF">CJN711_LOCUS24160</name>
</gene>
<dbReference type="Gene3D" id="3.90.70.80">
    <property type="match status" value="1"/>
</dbReference>
<dbReference type="GO" id="GO:0030968">
    <property type="term" value="P:endoplasmic reticulum unfolded protein response"/>
    <property type="evidence" value="ECO:0007669"/>
    <property type="project" value="TreeGrafter"/>
</dbReference>
<dbReference type="GO" id="GO:0036503">
    <property type="term" value="P:ERAD pathway"/>
    <property type="evidence" value="ECO:0007669"/>
    <property type="project" value="TreeGrafter"/>
</dbReference>
<keyword evidence="3" id="KW-0963">Cytoplasm</keyword>
<proteinExistence type="predicted"/>
<feature type="domain" description="OTU" evidence="5">
    <location>
        <begin position="33"/>
        <end position="106"/>
    </location>
</feature>
<protein>
    <recommendedName>
        <fullName evidence="3">Ubiquitin thioesterase OTU</fullName>
        <ecNumber evidence="3">3.4.19.12</ecNumber>
    </recommendedName>
</protein>
<dbReference type="EC" id="3.4.19.12" evidence="3"/>
<dbReference type="Proteomes" id="UP000681967">
    <property type="component" value="Unassembled WGS sequence"/>
</dbReference>
<dbReference type="EMBL" id="CAJNOV010011248">
    <property type="protein sequence ID" value="CAF1442817.1"/>
    <property type="molecule type" value="Genomic_DNA"/>
</dbReference>
<comment type="subcellular location">
    <subcellularLocation>
        <location evidence="3">Cytoplasm</location>
    </subcellularLocation>
</comment>
<keyword evidence="3" id="KW-0788">Thiol protease</keyword>
<comment type="catalytic activity">
    <reaction evidence="1 3">
        <text>Thiol-dependent hydrolysis of ester, thioester, amide, peptide and isopeptide bonds formed by the C-terminal Gly of ubiquitin (a 76-residue protein attached to proteins as an intracellular targeting signal).</text>
        <dbReference type="EC" id="3.4.19.12"/>
    </reaction>
</comment>
<dbReference type="InterPro" id="IPR038765">
    <property type="entry name" value="Papain-like_cys_pep_sf"/>
</dbReference>
<dbReference type="PANTHER" id="PTHR13312">
    <property type="entry name" value="HIV-INDUCED PROTEIN-7-LIKE PROTEASE"/>
    <property type="match status" value="1"/>
</dbReference>
<name>A0A815NQ70_9BILA</name>